<comment type="caution">
    <text evidence="2">The sequence shown here is derived from an EMBL/GenBank/DDBJ whole genome shotgun (WGS) entry which is preliminary data.</text>
</comment>
<dbReference type="Proteomes" id="UP001272137">
    <property type="component" value="Unassembled WGS sequence"/>
</dbReference>
<evidence type="ECO:0000256" key="1">
    <source>
        <dbReference type="SAM" id="MobiDB-lite"/>
    </source>
</evidence>
<sequence length="49" mass="5260">MTDAAFSFGVGNGAFARMHVRTRARAGGAMLGVHRRNGRAARAAQMSRR</sequence>
<evidence type="ECO:0000313" key="2">
    <source>
        <dbReference type="EMBL" id="MDW9256720.1"/>
    </source>
</evidence>
<protein>
    <submittedName>
        <fullName evidence="2">Uncharacterized protein</fullName>
    </submittedName>
</protein>
<feature type="region of interest" description="Disordered" evidence="1">
    <location>
        <begin position="29"/>
        <end position="49"/>
    </location>
</feature>
<accession>A0AAW9D0I9</accession>
<organism evidence="2 3">
    <name type="scientific">Burkholderia thailandensis</name>
    <dbReference type="NCBI Taxonomy" id="57975"/>
    <lineage>
        <taxon>Bacteria</taxon>
        <taxon>Pseudomonadati</taxon>
        <taxon>Pseudomonadota</taxon>
        <taxon>Betaproteobacteria</taxon>
        <taxon>Burkholderiales</taxon>
        <taxon>Burkholderiaceae</taxon>
        <taxon>Burkholderia</taxon>
        <taxon>pseudomallei group</taxon>
    </lineage>
</organism>
<gene>
    <name evidence="2" type="ORF">C7S16_2988</name>
</gene>
<name>A0AAW9D0I9_BURTH</name>
<dbReference type="AlphaFoldDB" id="A0AAW9D0I9"/>
<evidence type="ECO:0000313" key="3">
    <source>
        <dbReference type="Proteomes" id="UP001272137"/>
    </source>
</evidence>
<dbReference type="EMBL" id="QXCT01000002">
    <property type="protein sequence ID" value="MDW9256720.1"/>
    <property type="molecule type" value="Genomic_DNA"/>
</dbReference>
<reference evidence="2" key="1">
    <citation type="submission" date="2018-08" db="EMBL/GenBank/DDBJ databases">
        <title>Identification of Burkholderia cepacia strains that express a Burkholderia pseudomallei-like capsular polysaccharide.</title>
        <authorList>
            <person name="Burtnick M.N."/>
            <person name="Vongsouvath M."/>
            <person name="Newton P."/>
            <person name="Wuthiekanun V."/>
            <person name="Limmathurotsakul D."/>
            <person name="Brett P.J."/>
            <person name="Chantratita N."/>
            <person name="Dance D.A."/>
        </authorList>
    </citation>
    <scope>NUCLEOTIDE SEQUENCE</scope>
    <source>
        <strain evidence="2">SBXCC001</strain>
    </source>
</reference>
<proteinExistence type="predicted"/>